<dbReference type="GO" id="GO:0006353">
    <property type="term" value="P:DNA-templated transcription termination"/>
    <property type="evidence" value="ECO:0007669"/>
    <property type="project" value="UniProtKB-KW"/>
</dbReference>
<keyword evidence="2" id="KW-0804">Transcription</keyword>
<dbReference type="InterPro" id="IPR038538">
    <property type="entry name" value="MTERF_sf"/>
</dbReference>
<comment type="caution">
    <text evidence="4">The sequence shown here is derived from an EMBL/GenBank/DDBJ whole genome shotgun (WGS) entry which is preliminary data.</text>
</comment>
<gene>
    <name evidence="4" type="ORF">ILEXP_LOCUS27454</name>
</gene>
<evidence type="ECO:0000256" key="3">
    <source>
        <dbReference type="ARBA" id="ARBA00022946"/>
    </source>
</evidence>
<keyword evidence="2" id="KW-0805">Transcription regulation</keyword>
<dbReference type="PANTHER" id="PTHR13068">
    <property type="entry name" value="CGI-12 PROTEIN-RELATED"/>
    <property type="match status" value="1"/>
</dbReference>
<evidence type="ECO:0000313" key="5">
    <source>
        <dbReference type="Proteomes" id="UP001642360"/>
    </source>
</evidence>
<dbReference type="Pfam" id="PF02536">
    <property type="entry name" value="mTERF"/>
    <property type="match status" value="3"/>
</dbReference>
<name>A0ABC8SS96_9AQUA</name>
<accession>A0ABC8SS96</accession>
<protein>
    <submittedName>
        <fullName evidence="4">Uncharacterized protein</fullName>
    </submittedName>
</protein>
<evidence type="ECO:0000256" key="2">
    <source>
        <dbReference type="ARBA" id="ARBA00022472"/>
    </source>
</evidence>
<dbReference type="Proteomes" id="UP001642360">
    <property type="component" value="Unassembled WGS sequence"/>
</dbReference>
<dbReference type="AlphaFoldDB" id="A0ABC8SS96"/>
<keyword evidence="3" id="KW-0809">Transit peptide</keyword>
<evidence type="ECO:0000313" key="4">
    <source>
        <dbReference type="EMBL" id="CAK9158786.1"/>
    </source>
</evidence>
<keyword evidence="2" id="KW-0806">Transcription termination</keyword>
<dbReference type="PANTHER" id="PTHR13068:SF166">
    <property type="entry name" value="TRANSCRIPTION TERMINATION FACTOR MTERF15, MITOCHONDRIAL-LIKE"/>
    <property type="match status" value="1"/>
</dbReference>
<evidence type="ECO:0000256" key="1">
    <source>
        <dbReference type="ARBA" id="ARBA00007692"/>
    </source>
</evidence>
<keyword evidence="5" id="KW-1185">Reference proteome</keyword>
<reference evidence="4 5" key="1">
    <citation type="submission" date="2024-02" db="EMBL/GenBank/DDBJ databases">
        <authorList>
            <person name="Vignale AGUSTIN F."/>
            <person name="Sosa J E."/>
            <person name="Modenutti C."/>
        </authorList>
    </citation>
    <scope>NUCLEOTIDE SEQUENCE [LARGE SCALE GENOMIC DNA]</scope>
</reference>
<proteinExistence type="inferred from homology"/>
<dbReference type="SMART" id="SM00733">
    <property type="entry name" value="Mterf"/>
    <property type="match status" value="12"/>
</dbReference>
<dbReference type="InterPro" id="IPR003690">
    <property type="entry name" value="MTERF"/>
</dbReference>
<sequence>MFNLICKASPSLRSSFRTSPTHKLFFLQDHPLSSSGRILKSVANTSNEHSFTVCYLINSCGFPPEKALAASKYMNFETPNKPDSVLAFFRNHGFTETQISNLVRGSPPVLLCNPEKTLLPKFQFFTSEGVSSTDLTKILTRAPSILKRSLENQIIPSFHWFKNLLQSRKRTISAMKRNAEFLCHDFQTNLVPKINILRDLGVPESNIVVLLIYHAKALWTSTERFKDIVHEVKEMGFNPRRMKFIRAIHTRKSMSKSTWEKKVELYKKWGWSMDEIVVAFGKNPWCMSASKDKITGVMDYLINDVGLETSVVAQSPIIISYSLEKRIVPRCSVYQVLVSKGLVRKDFRLTTMFNYPENKFVRHIENSYEKEAPELLKLYQEILDLCNSAMSFAELGRELFQALVRRRRFRRRLHQGLCRRRVLGQEFENHVEIICLGSTGTILKSVANSANDQSFTVSYLINSCGFPLEKALSASKYMNFETPNKPDSVLAFFRNHGFSETQISNLVKGFPPILLCDPEKTILPKFQFFTSEGVSSTDLAKILTRAPNILKRNLKNQISPSFNLFKNLLQSHEKTIAALNYDGGLLCCGFQTSLLPKIEILRDMGVPESNILDLLMFRPRAFLTSIERFKNIVEEVKKMRFNPQRRKFVTAIHNPWCMAVSEDKTTGVMDYLINNMGLETSELAKRTNILSHSLEQRIVPRCSVYGLLLSKGVDLKGFHLTTMLVVFEKRFVGHIEKSYQKEAPELLKLYQEMLDLSK</sequence>
<organism evidence="4 5">
    <name type="scientific">Ilex paraguariensis</name>
    <name type="common">yerba mate</name>
    <dbReference type="NCBI Taxonomy" id="185542"/>
    <lineage>
        <taxon>Eukaryota</taxon>
        <taxon>Viridiplantae</taxon>
        <taxon>Streptophyta</taxon>
        <taxon>Embryophyta</taxon>
        <taxon>Tracheophyta</taxon>
        <taxon>Spermatophyta</taxon>
        <taxon>Magnoliopsida</taxon>
        <taxon>eudicotyledons</taxon>
        <taxon>Gunneridae</taxon>
        <taxon>Pentapetalae</taxon>
        <taxon>asterids</taxon>
        <taxon>campanulids</taxon>
        <taxon>Aquifoliales</taxon>
        <taxon>Aquifoliaceae</taxon>
        <taxon>Ilex</taxon>
    </lineage>
</organism>
<comment type="similarity">
    <text evidence="1">Belongs to the mTERF family.</text>
</comment>
<dbReference type="FunFam" id="1.25.70.10:FF:000001">
    <property type="entry name" value="Mitochondrial transcription termination factor-like"/>
    <property type="match status" value="1"/>
</dbReference>
<dbReference type="EMBL" id="CAUOFW020003247">
    <property type="protein sequence ID" value="CAK9158786.1"/>
    <property type="molecule type" value="Genomic_DNA"/>
</dbReference>
<dbReference type="Gene3D" id="1.25.70.10">
    <property type="entry name" value="Transcription termination factor 3, mitochondrial"/>
    <property type="match status" value="2"/>
</dbReference>